<keyword evidence="2" id="KW-1185">Reference proteome</keyword>
<dbReference type="AlphaFoldDB" id="A0A1E7QKM4"/>
<dbReference type="Proteomes" id="UP000175679">
    <property type="component" value="Unassembled WGS sequence"/>
</dbReference>
<protein>
    <recommendedName>
        <fullName evidence="3">Methionyl-tRNA formyltransferase</fullName>
    </recommendedName>
</protein>
<name>A0A1E7QKM4_WOLPI</name>
<dbReference type="SUPFAM" id="SSF53328">
    <property type="entry name" value="Formyltransferase"/>
    <property type="match status" value="1"/>
</dbReference>
<dbReference type="EMBL" id="MJMG01000001">
    <property type="protein sequence ID" value="OEY87030.1"/>
    <property type="molecule type" value="Genomic_DNA"/>
</dbReference>
<organism evidence="1 2">
    <name type="scientific">Wolbachia pipientis</name>
    <dbReference type="NCBI Taxonomy" id="955"/>
    <lineage>
        <taxon>Bacteria</taxon>
        <taxon>Pseudomonadati</taxon>
        <taxon>Pseudomonadota</taxon>
        <taxon>Alphaproteobacteria</taxon>
        <taxon>Rickettsiales</taxon>
        <taxon>Anaplasmataceae</taxon>
        <taxon>Wolbachieae</taxon>
        <taxon>Wolbachia</taxon>
    </lineage>
</organism>
<dbReference type="Gene3D" id="3.40.50.170">
    <property type="entry name" value="Formyl transferase, N-terminal domain"/>
    <property type="match status" value="1"/>
</dbReference>
<comment type="caution">
    <text evidence="1">The sequence shown here is derived from an EMBL/GenBank/DDBJ whole genome shotgun (WGS) entry which is preliminary data.</text>
</comment>
<evidence type="ECO:0000313" key="1">
    <source>
        <dbReference type="EMBL" id="OEY87030.1"/>
    </source>
</evidence>
<evidence type="ECO:0008006" key="3">
    <source>
        <dbReference type="Google" id="ProtNLM"/>
    </source>
</evidence>
<evidence type="ECO:0000313" key="2">
    <source>
        <dbReference type="Proteomes" id="UP000175679"/>
    </source>
</evidence>
<gene>
    <name evidence="1" type="ORF">BIY23_00890</name>
</gene>
<proteinExistence type="predicted"/>
<sequence length="64" mass="7340">MRIIFMGSPEFAVRPLKLLLASFHEVVAVYTKAPKPAKRGKQLMETPIHSIDIIILKINFYMII</sequence>
<dbReference type="InterPro" id="IPR036477">
    <property type="entry name" value="Formyl_transf_N_sf"/>
</dbReference>
<reference evidence="1 2" key="1">
    <citation type="submission" date="2016-09" db="EMBL/GenBank/DDBJ databases">
        <title>Genomic evidence for plant-parasitic nematodes as the earliest Wolbachia hosts.</title>
        <authorList>
            <person name="Brown A.M."/>
            <person name="Wasala S.K."/>
            <person name="Howe D.K."/>
            <person name="Peetz A.B."/>
            <person name="Zasada I.A."/>
            <person name="Denver D.R."/>
        </authorList>
    </citation>
    <scope>NUCLEOTIDE SEQUENCE [LARGE SCALE GENOMIC DNA]</scope>
    <source>
        <strain evidence="2">wPpe</strain>
    </source>
</reference>
<accession>A0A1E7QKM4</accession>